<comment type="caution">
    <text evidence="1">The sequence shown here is derived from an EMBL/GenBank/DDBJ whole genome shotgun (WGS) entry which is preliminary data.</text>
</comment>
<protein>
    <submittedName>
        <fullName evidence="1">Uncharacterized protein</fullName>
    </submittedName>
</protein>
<organism evidence="1 2">
    <name type="scientific">Amblyomma americanum</name>
    <name type="common">Lone star tick</name>
    <dbReference type="NCBI Taxonomy" id="6943"/>
    <lineage>
        <taxon>Eukaryota</taxon>
        <taxon>Metazoa</taxon>
        <taxon>Ecdysozoa</taxon>
        <taxon>Arthropoda</taxon>
        <taxon>Chelicerata</taxon>
        <taxon>Arachnida</taxon>
        <taxon>Acari</taxon>
        <taxon>Parasitiformes</taxon>
        <taxon>Ixodida</taxon>
        <taxon>Ixodoidea</taxon>
        <taxon>Ixodidae</taxon>
        <taxon>Amblyomminae</taxon>
        <taxon>Amblyomma</taxon>
    </lineage>
</organism>
<sequence length="76" mass="8535">MRLMTVLRAPFQNSSVTSPTSSTLVPACPTQFSTPSLTALRKPCRAEKNLQSSSSKNSEREVHLCISRKHHLRRKL</sequence>
<accession>A0AAQ4E046</accession>
<dbReference type="AlphaFoldDB" id="A0AAQ4E046"/>
<proteinExistence type="predicted"/>
<evidence type="ECO:0000313" key="1">
    <source>
        <dbReference type="EMBL" id="KAK8768086.1"/>
    </source>
</evidence>
<gene>
    <name evidence="1" type="ORF">V5799_005133</name>
</gene>
<dbReference type="EMBL" id="JARKHS020024523">
    <property type="protein sequence ID" value="KAK8768086.1"/>
    <property type="molecule type" value="Genomic_DNA"/>
</dbReference>
<reference evidence="1 2" key="1">
    <citation type="journal article" date="2023" name="Arcadia Sci">
        <title>De novo assembly of a long-read Amblyomma americanum tick genome.</title>
        <authorList>
            <person name="Chou S."/>
            <person name="Poskanzer K.E."/>
            <person name="Rollins M."/>
            <person name="Thuy-Boun P.S."/>
        </authorList>
    </citation>
    <scope>NUCLEOTIDE SEQUENCE [LARGE SCALE GENOMIC DNA]</scope>
    <source>
        <strain evidence="1">F_SG_1</strain>
        <tissue evidence="1">Salivary glands</tissue>
    </source>
</reference>
<dbReference type="Proteomes" id="UP001321473">
    <property type="component" value="Unassembled WGS sequence"/>
</dbReference>
<name>A0AAQ4E046_AMBAM</name>
<keyword evidence="2" id="KW-1185">Reference proteome</keyword>
<evidence type="ECO:0000313" key="2">
    <source>
        <dbReference type="Proteomes" id="UP001321473"/>
    </source>
</evidence>